<gene>
    <name evidence="2" type="ORF">CHK_1504</name>
</gene>
<evidence type="ECO:0000313" key="3">
    <source>
        <dbReference type="Proteomes" id="UP000034076"/>
    </source>
</evidence>
<feature type="domain" description="Nitrogenase/oxidoreductase component 1" evidence="1">
    <location>
        <begin position="26"/>
        <end position="396"/>
    </location>
</feature>
<organism evidence="2 3">
    <name type="scientific">Christensenella hongkongensis</name>
    <dbReference type="NCBI Taxonomy" id="270498"/>
    <lineage>
        <taxon>Bacteria</taxon>
        <taxon>Bacillati</taxon>
        <taxon>Bacillota</taxon>
        <taxon>Clostridia</taxon>
        <taxon>Christensenellales</taxon>
        <taxon>Christensenellaceae</taxon>
        <taxon>Christensenella</taxon>
    </lineage>
</organism>
<evidence type="ECO:0000259" key="1">
    <source>
        <dbReference type="Pfam" id="PF00148"/>
    </source>
</evidence>
<name>A0A0M2NL13_9FIRM</name>
<proteinExistence type="predicted"/>
<dbReference type="InterPro" id="IPR049939">
    <property type="entry name" value="NifE-like"/>
</dbReference>
<dbReference type="SUPFAM" id="SSF53807">
    <property type="entry name" value="Helical backbone' metal receptor"/>
    <property type="match status" value="1"/>
</dbReference>
<reference evidence="2 3" key="1">
    <citation type="submission" date="2015-04" db="EMBL/GenBank/DDBJ databases">
        <title>Draft genome sequence of bacteremic isolate Catabacter hongkongensis type strain HKU16T.</title>
        <authorList>
            <person name="Lau S.K."/>
            <person name="Teng J.L."/>
            <person name="Huang Y."/>
            <person name="Curreem S.O."/>
            <person name="Tsui S.K."/>
            <person name="Woo P.C."/>
        </authorList>
    </citation>
    <scope>NUCLEOTIDE SEQUENCE [LARGE SCALE GENOMIC DNA]</scope>
    <source>
        <strain evidence="2 3">HKU16</strain>
    </source>
</reference>
<comment type="caution">
    <text evidence="2">The sequence shown here is derived from an EMBL/GenBank/DDBJ whole genome shotgun (WGS) entry which is preliminary data.</text>
</comment>
<dbReference type="RefSeq" id="WP_046443365.1">
    <property type="nucleotide sequence ID" value="NZ_LAYJ01000088.1"/>
</dbReference>
<dbReference type="AlphaFoldDB" id="A0A0M2NL13"/>
<keyword evidence="3" id="KW-1185">Reference proteome</keyword>
<dbReference type="InterPro" id="IPR000510">
    <property type="entry name" value="Nase/OxRdtase_comp1"/>
</dbReference>
<evidence type="ECO:0000313" key="2">
    <source>
        <dbReference type="EMBL" id="KKI51117.1"/>
    </source>
</evidence>
<dbReference type="OrthoDB" id="4959at2"/>
<dbReference type="Proteomes" id="UP000034076">
    <property type="component" value="Unassembled WGS sequence"/>
</dbReference>
<dbReference type="EMBL" id="LAYJ01000088">
    <property type="protein sequence ID" value="KKI51117.1"/>
    <property type="molecule type" value="Genomic_DNA"/>
</dbReference>
<dbReference type="GO" id="GO:0016491">
    <property type="term" value="F:oxidoreductase activity"/>
    <property type="evidence" value="ECO:0007669"/>
    <property type="project" value="InterPro"/>
</dbReference>
<sequence>MPEQTFDFETTLQYSSPARGGWSIVRMAMQVPQSYQLFVGPSACMRHIMLSSMELKIDDRISWLFIKESDIVSGSYEQLILRNVDEMLGQMNPRPRVFMIFVTCIDNLLGTDHDVFLKPLNEKYPETQSMVCFMNPITGDGPAPPAVTIQDTMYSLLEKSGQKERAVNFIGNNLAVEENNELVLWLKEHGIRSNHISNYETFDDFMQMGKSMLNIVVTPLALYAAKQMKLKKGIDYLYLPVSYTFDEIENGIREVCGKFEIEPPQLETERQKAQEALLKAAVKLDGRPVCIDYAATYRPFGMARLLLEHGICVDTIYASECLPVEREDLRWLMKYKKEVRITQPEHYTMPGHVQKNEDYLCIGFEAAYFTGSPHVVPLAADGEQYGFAGVRLLAERMQRECDHSYDLEKLVKDSGLVV</sequence>
<dbReference type="PANTHER" id="PTHR42956">
    <property type="entry name" value="NITROGENASE IRON-MOLYBDENUM COFACTOR BIOSYNTHESIS PROTEIN NIFE"/>
    <property type="match status" value="1"/>
</dbReference>
<dbReference type="Gene3D" id="3.40.50.1980">
    <property type="entry name" value="Nitrogenase molybdenum iron protein domain"/>
    <property type="match status" value="2"/>
</dbReference>
<dbReference type="STRING" id="270498.CHK_1504"/>
<dbReference type="Pfam" id="PF00148">
    <property type="entry name" value="Oxidored_nitro"/>
    <property type="match status" value="1"/>
</dbReference>
<accession>A0A0M2NL13</accession>
<protein>
    <submittedName>
        <fullName evidence="2">Nitrogenase molybdenum-iron protein, alpha and beta chains</fullName>
    </submittedName>
</protein>
<dbReference type="PANTHER" id="PTHR42956:SF1">
    <property type="entry name" value="NITROGENASE IRON-MOLYBDENUM COFACTOR BIOSYNTHESIS PROTEIN NIFE"/>
    <property type="match status" value="1"/>
</dbReference>